<evidence type="ECO:0000256" key="1">
    <source>
        <dbReference type="SAM" id="Phobius"/>
    </source>
</evidence>
<evidence type="ECO:0000313" key="4">
    <source>
        <dbReference type="Proteomes" id="UP001495147"/>
    </source>
</evidence>
<keyword evidence="1" id="KW-0472">Membrane</keyword>
<feature type="transmembrane region" description="Helical" evidence="1">
    <location>
        <begin position="105"/>
        <end position="123"/>
    </location>
</feature>
<feature type="domain" description="DUF3592" evidence="2">
    <location>
        <begin position="35"/>
        <end position="100"/>
    </location>
</feature>
<keyword evidence="1" id="KW-1133">Transmembrane helix</keyword>
<organism evidence="3 4">
    <name type="scientific">Roseateles paludis</name>
    <dbReference type="NCBI Taxonomy" id="3145238"/>
    <lineage>
        <taxon>Bacteria</taxon>
        <taxon>Pseudomonadati</taxon>
        <taxon>Pseudomonadota</taxon>
        <taxon>Betaproteobacteria</taxon>
        <taxon>Burkholderiales</taxon>
        <taxon>Sphaerotilaceae</taxon>
        <taxon>Roseateles</taxon>
    </lineage>
</organism>
<reference evidence="3 4" key="1">
    <citation type="submission" date="2024-05" db="EMBL/GenBank/DDBJ databases">
        <title>Roseateles sp. DJS-2-20 16S ribosomal RNA gene Genome sequencing and assembly.</title>
        <authorList>
            <person name="Woo H."/>
        </authorList>
    </citation>
    <scope>NUCLEOTIDE SEQUENCE [LARGE SCALE GENOMIC DNA]</scope>
    <source>
        <strain evidence="3 4">DJS-2-20</strain>
    </source>
</reference>
<dbReference type="InterPro" id="IPR021994">
    <property type="entry name" value="DUF3592"/>
</dbReference>
<dbReference type="Pfam" id="PF12158">
    <property type="entry name" value="DUF3592"/>
    <property type="match status" value="1"/>
</dbReference>
<dbReference type="RefSeq" id="WP_347703841.1">
    <property type="nucleotide sequence ID" value="NZ_JBDPZD010000002.1"/>
</dbReference>
<proteinExistence type="predicted"/>
<dbReference type="EMBL" id="JBDPZD010000002">
    <property type="protein sequence ID" value="MEO3690997.1"/>
    <property type="molecule type" value="Genomic_DNA"/>
</dbReference>
<sequence>MRIYFGIVGILCLAVGAILAFRRMRALLFGASAIGTVVRVEVRESDDSSSHVPVISYVDTIGRQHTFTSTSGVAVNELTPGEKMSIRYSISNPESAYINSLRHMWGAPIALLVLGIAGVWASMAQ</sequence>
<evidence type="ECO:0000259" key="2">
    <source>
        <dbReference type="Pfam" id="PF12158"/>
    </source>
</evidence>
<evidence type="ECO:0000313" key="3">
    <source>
        <dbReference type="EMBL" id="MEO3690997.1"/>
    </source>
</evidence>
<dbReference type="Proteomes" id="UP001495147">
    <property type="component" value="Unassembled WGS sequence"/>
</dbReference>
<name>A0ABV0FZV8_9BURK</name>
<keyword evidence="1" id="KW-0812">Transmembrane</keyword>
<accession>A0ABV0FZV8</accession>
<keyword evidence="4" id="KW-1185">Reference proteome</keyword>
<gene>
    <name evidence="3" type="ORF">ABDJ85_05900</name>
</gene>
<comment type="caution">
    <text evidence="3">The sequence shown here is derived from an EMBL/GenBank/DDBJ whole genome shotgun (WGS) entry which is preliminary data.</text>
</comment>
<protein>
    <submittedName>
        <fullName evidence="3">DUF3592 domain-containing protein</fullName>
    </submittedName>
</protein>